<dbReference type="Proteomes" id="UP000076874">
    <property type="component" value="Unassembled WGS sequence"/>
</dbReference>
<protein>
    <submittedName>
        <fullName evidence="8">Sucrose transport protein</fullName>
    </submittedName>
</protein>
<evidence type="ECO:0000313" key="9">
    <source>
        <dbReference type="Proteomes" id="UP000076874"/>
    </source>
</evidence>
<dbReference type="EMBL" id="AZHD01000011">
    <property type="protein sequence ID" value="OAA59016.1"/>
    <property type="molecule type" value="Genomic_DNA"/>
</dbReference>
<evidence type="ECO:0000256" key="5">
    <source>
        <dbReference type="ARBA" id="ARBA00023136"/>
    </source>
</evidence>
<organism evidence="8 9">
    <name type="scientific">Niveomyces insectorum RCEF 264</name>
    <dbReference type="NCBI Taxonomy" id="1081102"/>
    <lineage>
        <taxon>Eukaryota</taxon>
        <taxon>Fungi</taxon>
        <taxon>Dikarya</taxon>
        <taxon>Ascomycota</taxon>
        <taxon>Pezizomycotina</taxon>
        <taxon>Sordariomycetes</taxon>
        <taxon>Hypocreomycetidae</taxon>
        <taxon>Hypocreales</taxon>
        <taxon>Cordycipitaceae</taxon>
        <taxon>Niveomyces</taxon>
    </lineage>
</organism>
<feature type="transmembrane region" description="Helical" evidence="7">
    <location>
        <begin position="651"/>
        <end position="670"/>
    </location>
</feature>
<feature type="transmembrane region" description="Helical" evidence="7">
    <location>
        <begin position="228"/>
        <end position="255"/>
    </location>
</feature>
<feature type="transmembrane region" description="Helical" evidence="7">
    <location>
        <begin position="276"/>
        <end position="294"/>
    </location>
</feature>
<keyword evidence="9" id="KW-1185">Reference proteome</keyword>
<feature type="transmembrane region" description="Helical" evidence="7">
    <location>
        <begin position="499"/>
        <end position="524"/>
    </location>
</feature>
<name>A0A167RWR1_9HYPO</name>
<gene>
    <name evidence="8" type="ORF">SPI_06218</name>
</gene>
<feature type="transmembrane region" description="Helical" evidence="7">
    <location>
        <begin position="473"/>
        <end position="493"/>
    </location>
</feature>
<keyword evidence="4 7" id="KW-1133">Transmembrane helix</keyword>
<evidence type="ECO:0000256" key="6">
    <source>
        <dbReference type="SAM" id="MobiDB-lite"/>
    </source>
</evidence>
<evidence type="ECO:0000256" key="3">
    <source>
        <dbReference type="ARBA" id="ARBA00022692"/>
    </source>
</evidence>
<dbReference type="AlphaFoldDB" id="A0A167RWR1"/>
<dbReference type="GO" id="GO:0008506">
    <property type="term" value="F:sucrose:proton symporter activity"/>
    <property type="evidence" value="ECO:0007669"/>
    <property type="project" value="TreeGrafter"/>
</dbReference>
<dbReference type="Gene3D" id="1.20.1250.20">
    <property type="entry name" value="MFS general substrate transporter like domains"/>
    <property type="match status" value="1"/>
</dbReference>
<feature type="compositionally biased region" description="Acidic residues" evidence="6">
    <location>
        <begin position="1"/>
        <end position="14"/>
    </location>
</feature>
<evidence type="ECO:0000256" key="2">
    <source>
        <dbReference type="ARBA" id="ARBA00022448"/>
    </source>
</evidence>
<keyword evidence="2" id="KW-0813">Transport</keyword>
<proteinExistence type="predicted"/>
<evidence type="ECO:0000256" key="4">
    <source>
        <dbReference type="ARBA" id="ARBA00022989"/>
    </source>
</evidence>
<evidence type="ECO:0000256" key="1">
    <source>
        <dbReference type="ARBA" id="ARBA00004141"/>
    </source>
</evidence>
<evidence type="ECO:0000256" key="7">
    <source>
        <dbReference type="SAM" id="Phobius"/>
    </source>
</evidence>
<accession>A0A167RWR1</accession>
<comment type="caution">
    <text evidence="8">The sequence shown here is derived from an EMBL/GenBank/DDBJ whole genome shotgun (WGS) entry which is preliminary data.</text>
</comment>
<dbReference type="OrthoDB" id="28755at2759"/>
<dbReference type="SUPFAM" id="SSF103473">
    <property type="entry name" value="MFS general substrate transporter"/>
    <property type="match status" value="1"/>
</dbReference>
<dbReference type="InterPro" id="IPR036259">
    <property type="entry name" value="MFS_trans_sf"/>
</dbReference>
<keyword evidence="3 7" id="KW-0812">Transmembrane</keyword>
<dbReference type="Pfam" id="PF13347">
    <property type="entry name" value="MFS_2"/>
    <property type="match status" value="1"/>
</dbReference>
<dbReference type="GO" id="GO:0005886">
    <property type="term" value="C:plasma membrane"/>
    <property type="evidence" value="ECO:0007669"/>
    <property type="project" value="TreeGrafter"/>
</dbReference>
<feature type="transmembrane region" description="Helical" evidence="7">
    <location>
        <begin position="604"/>
        <end position="626"/>
    </location>
</feature>
<feature type="transmembrane region" description="Helical" evidence="7">
    <location>
        <begin position="420"/>
        <end position="443"/>
    </location>
</feature>
<feature type="transmembrane region" description="Helical" evidence="7">
    <location>
        <begin position="306"/>
        <end position="326"/>
    </location>
</feature>
<keyword evidence="5 7" id="KW-0472">Membrane</keyword>
<sequence length="676" mass="73006">MDDDADLLQTDDDDNHGCMRRKPGILTLAPVHSHELPYESTSKEPAWWRAVTESSTSPFPGRTLHEDANDDDDRHGKQAITISQDHHRRNSRDDEQEKTRRNHHYAAPGVRRDPATMASWAGQPSVKGSTETTRMAMLTCASMGIAFTWGVEMTLQPVVGVISDQSTLKWGRRRPFMVVGSVIVACGLLTLGFTREIVTFLLGDGHSSDVDAPVPVPVPTSASPHPRLVITLAVLSLYVTDFAINAVMSCARSLLVDTLPIEKQQDGAAWASRMSSLGHLIGYAAGAVDLVYWLGPAYGNTQFQKLSVVAALCILVTSTITCWAVTERVLLKSALRGHGAAVGTDSWLAKLIKIFRQIWSTLLTLPPRIQAICWAVFWGWIGWYPFMVYSSTWVGETYFRYDVPADARASLDAVGDMGRIGSYALTAYSTVTVVAAGILPLLVRSPFNDSFTRRPPASIARFVDLIDKSRPDLLTVWTIGHMMFACSMLLAPFATSFRFATVLVTLCGIPWTVVTWAPITFLGIEVNKLTNGGGVGVSGSGGGGGTKGVYRRSTEIAPGIPLTGLLVDDDDGAGREALRLDHGGEKEATAVSTGELSGIYFGILNIYTTVPQFVGNLLGALVFAVLEPGKSPELAKDAHPSEHHSTDGPNAIAVTLAIGAVFAMISARATRKLTRL</sequence>
<reference evidence="8 9" key="1">
    <citation type="journal article" date="2016" name="Genome Biol. Evol.">
        <title>Divergent and convergent evolution of fungal pathogenicity.</title>
        <authorList>
            <person name="Shang Y."/>
            <person name="Xiao G."/>
            <person name="Zheng P."/>
            <person name="Cen K."/>
            <person name="Zhan S."/>
            <person name="Wang C."/>
        </authorList>
    </citation>
    <scope>NUCLEOTIDE SEQUENCE [LARGE SCALE GENOMIC DNA]</scope>
    <source>
        <strain evidence="8 9">RCEF 264</strain>
    </source>
</reference>
<feature type="compositionally biased region" description="Basic and acidic residues" evidence="6">
    <location>
        <begin position="63"/>
        <end position="76"/>
    </location>
</feature>
<dbReference type="PANTHER" id="PTHR19432:SF76">
    <property type="entry name" value="TRANSPORTER, PUTATIVE (EUROFUNG)-RELATED"/>
    <property type="match status" value="1"/>
</dbReference>
<feature type="transmembrane region" description="Helical" evidence="7">
    <location>
        <begin position="176"/>
        <end position="194"/>
    </location>
</feature>
<feature type="region of interest" description="Disordered" evidence="6">
    <location>
        <begin position="51"/>
        <end position="129"/>
    </location>
</feature>
<comment type="subcellular location">
    <subcellularLocation>
        <location evidence="1">Membrane</location>
        <topology evidence="1">Multi-pass membrane protein</topology>
    </subcellularLocation>
</comment>
<feature type="region of interest" description="Disordered" evidence="6">
    <location>
        <begin position="1"/>
        <end position="21"/>
    </location>
</feature>
<evidence type="ECO:0000313" key="8">
    <source>
        <dbReference type="EMBL" id="OAA59016.1"/>
    </source>
</evidence>
<dbReference type="PANTHER" id="PTHR19432">
    <property type="entry name" value="SUGAR TRANSPORTER"/>
    <property type="match status" value="1"/>
</dbReference>